<gene>
    <name evidence="2" type="ORF">F5Z01DRAFT_670383</name>
</gene>
<evidence type="ECO:0000313" key="3">
    <source>
        <dbReference type="Proteomes" id="UP000887229"/>
    </source>
</evidence>
<feature type="domain" description="Core Histone H2A/H2B/H3" evidence="1">
    <location>
        <begin position="19"/>
        <end position="92"/>
    </location>
</feature>
<reference evidence="2" key="1">
    <citation type="journal article" date="2021" name="IMA Fungus">
        <title>Genomic characterization of three marine fungi, including Emericellopsis atlantica sp. nov. with signatures of a generalist lifestyle and marine biomass degradation.</title>
        <authorList>
            <person name="Hagestad O.C."/>
            <person name="Hou L."/>
            <person name="Andersen J.H."/>
            <person name="Hansen E.H."/>
            <person name="Altermark B."/>
            <person name="Li C."/>
            <person name="Kuhnert E."/>
            <person name="Cox R.J."/>
            <person name="Crous P.W."/>
            <person name="Spatafora J.W."/>
            <person name="Lail K."/>
            <person name="Amirebrahimi M."/>
            <person name="Lipzen A."/>
            <person name="Pangilinan J."/>
            <person name="Andreopoulos W."/>
            <person name="Hayes R.D."/>
            <person name="Ng V."/>
            <person name="Grigoriev I.V."/>
            <person name="Jackson S.A."/>
            <person name="Sutton T.D.S."/>
            <person name="Dobson A.D.W."/>
            <person name="Rama T."/>
        </authorList>
    </citation>
    <scope>NUCLEOTIDE SEQUENCE</scope>
    <source>
        <strain evidence="2">TS7</strain>
    </source>
</reference>
<evidence type="ECO:0000313" key="2">
    <source>
        <dbReference type="EMBL" id="KAG9258673.1"/>
    </source>
</evidence>
<evidence type="ECO:0000259" key="1">
    <source>
        <dbReference type="Pfam" id="PF00125"/>
    </source>
</evidence>
<protein>
    <recommendedName>
        <fullName evidence="1">Core Histone H2A/H2B/H3 domain-containing protein</fullName>
    </recommendedName>
</protein>
<dbReference type="EMBL" id="MU251243">
    <property type="protein sequence ID" value="KAG9258673.1"/>
    <property type="molecule type" value="Genomic_DNA"/>
</dbReference>
<dbReference type="Proteomes" id="UP000887229">
    <property type="component" value="Unassembled WGS sequence"/>
</dbReference>
<dbReference type="GeneID" id="70295455"/>
<comment type="caution">
    <text evidence="2">The sequence shown here is derived from an EMBL/GenBank/DDBJ whole genome shotgun (WGS) entry which is preliminary data.</text>
</comment>
<dbReference type="Pfam" id="PF00125">
    <property type="entry name" value="Histone"/>
    <property type="match status" value="1"/>
</dbReference>
<name>A0A9P8CTB7_9HYPO</name>
<dbReference type="InterPro" id="IPR009072">
    <property type="entry name" value="Histone-fold"/>
</dbReference>
<dbReference type="GO" id="GO:0003677">
    <property type="term" value="F:DNA binding"/>
    <property type="evidence" value="ECO:0007669"/>
    <property type="project" value="InterPro"/>
</dbReference>
<dbReference type="AlphaFoldDB" id="A0A9P8CTB7"/>
<dbReference type="SUPFAM" id="SSF47113">
    <property type="entry name" value="Histone-fold"/>
    <property type="match status" value="1"/>
</dbReference>
<proteinExistence type="predicted"/>
<dbReference type="RefSeq" id="XP_046122597.1">
    <property type="nucleotide sequence ID" value="XM_046264552.1"/>
</dbReference>
<keyword evidence="3" id="KW-1185">Reference proteome</keyword>
<sequence>MPSGPTSPTNQDAPATGEASELVIPQEAFANLVNELVQNIASDKELTFDESAMHALQLTAERALRQWFEASSILAEAASRETLELEDVEVMREIAKIFGYKTL</sequence>
<dbReference type="GO" id="GO:0046982">
    <property type="term" value="F:protein heterodimerization activity"/>
    <property type="evidence" value="ECO:0007669"/>
    <property type="project" value="InterPro"/>
</dbReference>
<dbReference type="Gene3D" id="1.10.20.10">
    <property type="entry name" value="Histone, subunit A"/>
    <property type="match status" value="1"/>
</dbReference>
<organism evidence="2 3">
    <name type="scientific">Emericellopsis atlantica</name>
    <dbReference type="NCBI Taxonomy" id="2614577"/>
    <lineage>
        <taxon>Eukaryota</taxon>
        <taxon>Fungi</taxon>
        <taxon>Dikarya</taxon>
        <taxon>Ascomycota</taxon>
        <taxon>Pezizomycotina</taxon>
        <taxon>Sordariomycetes</taxon>
        <taxon>Hypocreomycetidae</taxon>
        <taxon>Hypocreales</taxon>
        <taxon>Bionectriaceae</taxon>
        <taxon>Emericellopsis</taxon>
    </lineage>
</organism>
<dbReference type="InterPro" id="IPR007125">
    <property type="entry name" value="H2A/H2B/H3"/>
</dbReference>
<accession>A0A9P8CTB7</accession>